<evidence type="ECO:0000256" key="5">
    <source>
        <dbReference type="ARBA" id="ARBA00022729"/>
    </source>
</evidence>
<dbReference type="PANTHER" id="PTHR43806">
    <property type="entry name" value="PEPTIDASE S8"/>
    <property type="match status" value="1"/>
</dbReference>
<dbReference type="PROSITE" id="PS00136">
    <property type="entry name" value="SUBTILASE_ASP"/>
    <property type="match status" value="1"/>
</dbReference>
<feature type="signal peptide" evidence="11">
    <location>
        <begin position="1"/>
        <end position="28"/>
    </location>
</feature>
<evidence type="ECO:0000259" key="14">
    <source>
        <dbReference type="Pfam" id="PF06280"/>
    </source>
</evidence>
<keyword evidence="2" id="KW-0134">Cell wall</keyword>
<dbReference type="Pfam" id="PF00082">
    <property type="entry name" value="Peptidase_S8"/>
    <property type="match status" value="1"/>
</dbReference>
<feature type="region of interest" description="Disordered" evidence="10">
    <location>
        <begin position="204"/>
        <end position="225"/>
    </location>
</feature>
<dbReference type="SUPFAM" id="SSF52743">
    <property type="entry name" value="Subtilisin-like"/>
    <property type="match status" value="1"/>
</dbReference>
<dbReference type="InterPro" id="IPR010435">
    <property type="entry name" value="C5a/SBT2-like_Fn3"/>
</dbReference>
<feature type="chain" id="PRO_5046486512" evidence="11">
    <location>
        <begin position="29"/>
        <end position="885"/>
    </location>
</feature>
<evidence type="ECO:0000259" key="12">
    <source>
        <dbReference type="Pfam" id="PF00082"/>
    </source>
</evidence>
<evidence type="ECO:0000256" key="7">
    <source>
        <dbReference type="ARBA" id="ARBA00022825"/>
    </source>
</evidence>
<proteinExistence type="inferred from homology"/>
<dbReference type="InterPro" id="IPR003137">
    <property type="entry name" value="PA_domain"/>
</dbReference>
<evidence type="ECO:0000256" key="10">
    <source>
        <dbReference type="SAM" id="MobiDB-lite"/>
    </source>
</evidence>
<reference evidence="15" key="1">
    <citation type="submission" date="2022-06" db="EMBL/GenBank/DDBJ databases">
        <authorList>
            <person name="Ping M."/>
        </authorList>
    </citation>
    <scope>NUCLEOTIDE SEQUENCE</scope>
    <source>
        <strain evidence="15">JCM11759T</strain>
    </source>
</reference>
<name>A0ABY5DED3_9ACTN</name>
<protein>
    <submittedName>
        <fullName evidence="15">S8 family serine peptidase</fullName>
    </submittedName>
</protein>
<dbReference type="CDD" id="cd07489">
    <property type="entry name" value="Peptidases_S8_5"/>
    <property type="match status" value="1"/>
</dbReference>
<dbReference type="Proteomes" id="UP001055940">
    <property type="component" value="Chromosome"/>
</dbReference>
<evidence type="ECO:0000256" key="4">
    <source>
        <dbReference type="ARBA" id="ARBA00022670"/>
    </source>
</evidence>
<keyword evidence="6 8" id="KW-0378">Hydrolase</keyword>
<evidence type="ECO:0000313" key="15">
    <source>
        <dbReference type="EMBL" id="USY21395.1"/>
    </source>
</evidence>
<feature type="domain" description="C5a peptidase/Subtilisin-like protease SBT2-like Fn3-like" evidence="14">
    <location>
        <begin position="613"/>
        <end position="709"/>
    </location>
</feature>
<feature type="active site" description="Charge relay system" evidence="8">
    <location>
        <position position="532"/>
    </location>
</feature>
<evidence type="ECO:0000256" key="6">
    <source>
        <dbReference type="ARBA" id="ARBA00022801"/>
    </source>
</evidence>
<feature type="active site" description="Charge relay system" evidence="8">
    <location>
        <position position="173"/>
    </location>
</feature>
<dbReference type="InterPro" id="IPR022398">
    <property type="entry name" value="Peptidase_S8_His-AS"/>
</dbReference>
<dbReference type="InterPro" id="IPR036852">
    <property type="entry name" value="Peptidase_S8/S53_dom_sf"/>
</dbReference>
<evidence type="ECO:0000259" key="13">
    <source>
        <dbReference type="Pfam" id="PF02225"/>
    </source>
</evidence>
<evidence type="ECO:0000313" key="16">
    <source>
        <dbReference type="Proteomes" id="UP001055940"/>
    </source>
</evidence>
<evidence type="ECO:0000256" key="8">
    <source>
        <dbReference type="PROSITE-ProRule" id="PRU01240"/>
    </source>
</evidence>
<feature type="active site" description="Charge relay system" evidence="8">
    <location>
        <position position="227"/>
    </location>
</feature>
<keyword evidence="16" id="KW-1185">Reference proteome</keyword>
<dbReference type="InterPro" id="IPR034187">
    <property type="entry name" value="Peptidases_S8_5"/>
</dbReference>
<keyword evidence="7 8" id="KW-0720">Serine protease</keyword>
<accession>A0ABY5DED3</accession>
<keyword evidence="3" id="KW-0964">Secreted</keyword>
<keyword evidence="4 8" id="KW-0645">Protease</keyword>
<dbReference type="InterPro" id="IPR000209">
    <property type="entry name" value="Peptidase_S8/S53_dom"/>
</dbReference>
<dbReference type="PRINTS" id="PR00723">
    <property type="entry name" value="SUBTILISIN"/>
</dbReference>
<feature type="domain" description="PA" evidence="13">
    <location>
        <begin position="379"/>
        <end position="459"/>
    </location>
</feature>
<feature type="domain" description="Peptidase S8/S53" evidence="12">
    <location>
        <begin position="164"/>
        <end position="572"/>
    </location>
</feature>
<evidence type="ECO:0000256" key="2">
    <source>
        <dbReference type="ARBA" id="ARBA00022512"/>
    </source>
</evidence>
<dbReference type="EMBL" id="CP099837">
    <property type="protein sequence ID" value="USY21395.1"/>
    <property type="molecule type" value="Genomic_DNA"/>
</dbReference>
<dbReference type="Pfam" id="PF02225">
    <property type="entry name" value="PA"/>
    <property type="match status" value="1"/>
</dbReference>
<dbReference type="InterPro" id="IPR023828">
    <property type="entry name" value="Peptidase_S8_Ser-AS"/>
</dbReference>
<dbReference type="RefSeq" id="WP_254420291.1">
    <property type="nucleotide sequence ID" value="NZ_BAAAJB010000001.1"/>
</dbReference>
<dbReference type="PROSITE" id="PS00138">
    <property type="entry name" value="SUBTILASE_SER"/>
    <property type="match status" value="1"/>
</dbReference>
<dbReference type="InterPro" id="IPR050131">
    <property type="entry name" value="Peptidase_S8_subtilisin-like"/>
</dbReference>
<dbReference type="InterPro" id="IPR015500">
    <property type="entry name" value="Peptidase_S8_subtilisin-rel"/>
</dbReference>
<dbReference type="Gene3D" id="2.60.40.1710">
    <property type="entry name" value="Subtilisin-like superfamily"/>
    <property type="match status" value="1"/>
</dbReference>
<organism evidence="15 16">
    <name type="scientific">Nocardiopsis exhalans</name>
    <dbReference type="NCBI Taxonomy" id="163604"/>
    <lineage>
        <taxon>Bacteria</taxon>
        <taxon>Bacillati</taxon>
        <taxon>Actinomycetota</taxon>
        <taxon>Actinomycetes</taxon>
        <taxon>Streptosporangiales</taxon>
        <taxon>Nocardiopsidaceae</taxon>
        <taxon>Nocardiopsis</taxon>
    </lineage>
</organism>
<evidence type="ECO:0000256" key="3">
    <source>
        <dbReference type="ARBA" id="ARBA00022525"/>
    </source>
</evidence>
<sequence length="885" mass="92826">MAPHRSRLAPLAGLTMIAGLVAVTPASANEGSELAPLHPAPTAENGELTHQAQDLWFIELESPPTSEGTASTRIDDEHAEFHAEAEDHGLEYTERLSFSELWNGLSVEMDDAQVSTAREIPGVAAIHPVVRHEIPDHDDSEPEMDTALGMTGADIAQNELGYSGEGLRVAIMDTGVDYTHPDLGGPGGFPSERVVAGYDFVGDDFNAGDPNNSTPAPGNDPQDCNGHGTHVAGIVGAEGEVTGVAPDVVFGAYKVFGCTGSTTADIMIAAMEQALADDMDVLNMSIGSAHSWPQYPTAVASDNLVDEGMVVVASIGNSGATGLYSAGAPGLGADVIGVAAYDNTHIRASSADVTQSGETVAYMEMGEATPPPASGETDELVYIGRGCLSLGDELEGDPEGKTALMIRGECTFAEKYDAALGAGATGVVMYNNIPGMFAGGGIVDQGAFAVGISDESGAHIRELLEDGGPVTLTWTGEETTIPNPTGGLISSFSSYGMSPDLDLKPDIGAPGGLINSTYPMAKGGYATVSGTSMSAPHVAGGVALLLEARPDLDAHDVRGVLQNTADPTAWWGNPGMDALDNVHRQGAGMLDVPGSILSTTNLYPSKLPLGATEGPVTETLTIANDGDEKATYEISHEPALGTHGSTFTPSFNDAYAEAAFSRTEVTVEPGSSVDVDVTITPPARDYAQMLYGGYLTVTEGEGEAVRVPYAAYNGDYQEIEAMTPITDGDGNVHELPWLTRITGCDVFTGLECADSNGGTFENQPDGATYTLDWVDGLPDVPYVIAHFDHHVTKLEMIVINERTGRPVHPDRNVAVDVDYVNRSASSTAFFSYAWDGTVVDSRDRVTEVRDGNYRLEARALKALGDPANPDHWETWTSPVITLDRG</sequence>
<dbReference type="PROSITE" id="PS00137">
    <property type="entry name" value="SUBTILASE_HIS"/>
    <property type="match status" value="1"/>
</dbReference>
<dbReference type="Pfam" id="PF06280">
    <property type="entry name" value="fn3_5"/>
    <property type="match status" value="1"/>
</dbReference>
<evidence type="ECO:0000256" key="11">
    <source>
        <dbReference type="SAM" id="SignalP"/>
    </source>
</evidence>
<dbReference type="SUPFAM" id="SSF52025">
    <property type="entry name" value="PA domain"/>
    <property type="match status" value="1"/>
</dbReference>
<dbReference type="PANTHER" id="PTHR43806:SF66">
    <property type="entry name" value="SERIN ENDOPEPTIDASE"/>
    <property type="match status" value="1"/>
</dbReference>
<dbReference type="InterPro" id="IPR023827">
    <property type="entry name" value="Peptidase_S8_Asp-AS"/>
</dbReference>
<evidence type="ECO:0000256" key="9">
    <source>
        <dbReference type="RuleBase" id="RU003355"/>
    </source>
</evidence>
<dbReference type="InterPro" id="IPR046450">
    <property type="entry name" value="PA_dom_sf"/>
</dbReference>
<gene>
    <name evidence="15" type="ORF">NE857_07220</name>
</gene>
<dbReference type="PROSITE" id="PS51892">
    <property type="entry name" value="SUBTILASE"/>
    <property type="match status" value="1"/>
</dbReference>
<comment type="similarity">
    <text evidence="1 8 9">Belongs to the peptidase S8 family.</text>
</comment>
<dbReference type="Gene3D" id="3.40.50.200">
    <property type="entry name" value="Peptidase S8/S53 domain"/>
    <property type="match status" value="1"/>
</dbReference>
<keyword evidence="5 11" id="KW-0732">Signal</keyword>
<evidence type="ECO:0000256" key="1">
    <source>
        <dbReference type="ARBA" id="ARBA00011073"/>
    </source>
</evidence>
<dbReference type="Gene3D" id="3.50.30.30">
    <property type="match status" value="1"/>
</dbReference>